<dbReference type="Proteomes" id="UP000186698">
    <property type="component" value="Chromosome 8L"/>
</dbReference>
<protein>
    <recommendedName>
        <fullName evidence="12">Olfactory receptor</fullName>
    </recommendedName>
</protein>
<dbReference type="GO" id="GO:0005886">
    <property type="term" value="C:plasma membrane"/>
    <property type="evidence" value="ECO:0007669"/>
    <property type="project" value="UniProtKB-SubCell"/>
</dbReference>
<name>A0A1L8FBH2_XENLA</name>
<evidence type="ECO:0000256" key="11">
    <source>
        <dbReference type="RuleBase" id="RU000688"/>
    </source>
</evidence>
<feature type="transmembrane region" description="Helical" evidence="12">
    <location>
        <begin position="208"/>
        <end position="231"/>
    </location>
</feature>
<dbReference type="GO" id="GO:0005549">
    <property type="term" value="F:odorant binding"/>
    <property type="evidence" value="ECO:0000318"/>
    <property type="project" value="GO_Central"/>
</dbReference>
<dbReference type="OrthoDB" id="5967130at2759"/>
<keyword evidence="3 12" id="KW-0716">Sensory transduction</keyword>
<evidence type="ECO:0000256" key="5">
    <source>
        <dbReference type="ARBA" id="ARBA00022725"/>
    </source>
</evidence>
<keyword evidence="2 12" id="KW-1003">Cell membrane</keyword>
<sequence length="321" mass="36714">MDLSEYINYKNQTMINEFVLIGLTDLVEIQFTIYGVFLLFYCLTLLGNLSIMITTIKDSNLHTPMYFFLWNLSLVDIGFSSVSVPKMLTDFFATRKLISFGGCISQIYFFHLFGTTEVMLLAVMSYDRFVAIGNPLRYILIMNSKVCLSFALSCWISGFFHSLLHTVLTAKLPYCQANLVNHFFCDVKPVLKLACTDTSFTLKLLTRVAGSVSSITFTLTFLSYLFIIKFVMQIQTKRGRKNAFSTCSAHLTVVFMLYGTAIFTYMRPLAQQSLDHDRVVAVLFTVVTPALNPIIYTLRNKEMREAIKRIYKNIFLFVENA</sequence>
<dbReference type="SUPFAM" id="SSF81321">
    <property type="entry name" value="Family A G protein-coupled receptor-like"/>
    <property type="match status" value="1"/>
</dbReference>
<dbReference type="KEGG" id="xla:108699015"/>
<comment type="similarity">
    <text evidence="11">Belongs to the G-protein coupled receptor 1 family.</text>
</comment>
<dbReference type="InterPro" id="IPR050516">
    <property type="entry name" value="Olfactory_GPCR"/>
</dbReference>
<keyword evidence="9 11" id="KW-0675">Receptor</keyword>
<dbReference type="PROSITE" id="PS00237">
    <property type="entry name" value="G_PROTEIN_RECEP_F1_1"/>
    <property type="match status" value="1"/>
</dbReference>
<evidence type="ECO:0000256" key="4">
    <source>
        <dbReference type="ARBA" id="ARBA00022692"/>
    </source>
</evidence>
<feature type="transmembrane region" description="Helical" evidence="12">
    <location>
        <begin position="146"/>
        <end position="164"/>
    </location>
</feature>
<organism evidence="14 15">
    <name type="scientific">Xenopus laevis</name>
    <name type="common">African clawed frog</name>
    <dbReference type="NCBI Taxonomy" id="8355"/>
    <lineage>
        <taxon>Eukaryota</taxon>
        <taxon>Metazoa</taxon>
        <taxon>Chordata</taxon>
        <taxon>Craniata</taxon>
        <taxon>Vertebrata</taxon>
        <taxon>Euteleostomi</taxon>
        <taxon>Amphibia</taxon>
        <taxon>Batrachia</taxon>
        <taxon>Anura</taxon>
        <taxon>Pipoidea</taxon>
        <taxon>Pipidae</taxon>
        <taxon>Xenopodinae</taxon>
        <taxon>Xenopus</taxon>
        <taxon>Xenopus</taxon>
    </lineage>
</organism>
<feature type="domain" description="G-protein coupled receptors family 1 profile" evidence="13">
    <location>
        <begin position="47"/>
        <end position="296"/>
    </location>
</feature>
<feature type="transmembrane region" description="Helical" evidence="12">
    <location>
        <begin position="278"/>
        <end position="298"/>
    </location>
</feature>
<evidence type="ECO:0000256" key="10">
    <source>
        <dbReference type="ARBA" id="ARBA00023224"/>
    </source>
</evidence>
<keyword evidence="10 11" id="KW-0807">Transducer</keyword>
<dbReference type="GO" id="GO:0004984">
    <property type="term" value="F:olfactory receptor activity"/>
    <property type="evidence" value="ECO:0000318"/>
    <property type="project" value="GO_Central"/>
</dbReference>
<keyword evidence="8 12" id="KW-0472">Membrane</keyword>
<evidence type="ECO:0000313" key="15">
    <source>
        <dbReference type="RefSeq" id="XP_018086361.1"/>
    </source>
</evidence>
<dbReference type="PRINTS" id="PR00245">
    <property type="entry name" value="OLFACTORYR"/>
</dbReference>
<dbReference type="AlphaFoldDB" id="A0A1L8FBH2"/>
<keyword evidence="14" id="KW-1185">Reference proteome</keyword>
<proteinExistence type="inferred from homology"/>
<evidence type="ECO:0000256" key="3">
    <source>
        <dbReference type="ARBA" id="ARBA00022606"/>
    </source>
</evidence>
<evidence type="ECO:0000256" key="6">
    <source>
        <dbReference type="ARBA" id="ARBA00022989"/>
    </source>
</evidence>
<dbReference type="PaxDb" id="8355-A0A1L8FBH2"/>
<dbReference type="OMA" id="WISGFFH"/>
<dbReference type="Gene3D" id="1.20.1070.10">
    <property type="entry name" value="Rhodopsin 7-helix transmembrane proteins"/>
    <property type="match status" value="1"/>
</dbReference>
<gene>
    <name evidence="15" type="primary">LOC108699015</name>
</gene>
<dbReference type="RefSeq" id="XP_018086361.1">
    <property type="nucleotide sequence ID" value="XM_018230872.1"/>
</dbReference>
<dbReference type="InterPro" id="IPR017452">
    <property type="entry name" value="GPCR_Rhodpsn_7TM"/>
</dbReference>
<reference evidence="15" key="1">
    <citation type="submission" date="2025-08" db="UniProtKB">
        <authorList>
            <consortium name="RefSeq"/>
        </authorList>
    </citation>
    <scope>IDENTIFICATION</scope>
    <source>
        <strain evidence="15">J_2021</strain>
        <tissue evidence="15">Erythrocytes</tissue>
    </source>
</reference>
<dbReference type="InterPro" id="IPR000276">
    <property type="entry name" value="GPCR_Rhodpsn"/>
</dbReference>
<evidence type="ECO:0000256" key="1">
    <source>
        <dbReference type="ARBA" id="ARBA00004651"/>
    </source>
</evidence>
<evidence type="ECO:0000256" key="7">
    <source>
        <dbReference type="ARBA" id="ARBA00023040"/>
    </source>
</evidence>
<keyword evidence="7 11" id="KW-0297">G-protein coupled receptor</keyword>
<evidence type="ECO:0000256" key="12">
    <source>
        <dbReference type="RuleBase" id="RU363047"/>
    </source>
</evidence>
<evidence type="ECO:0000256" key="2">
    <source>
        <dbReference type="ARBA" id="ARBA00022475"/>
    </source>
</evidence>
<evidence type="ECO:0000313" key="14">
    <source>
        <dbReference type="Proteomes" id="UP000186698"/>
    </source>
</evidence>
<comment type="subcellular location">
    <subcellularLocation>
        <location evidence="1 12">Cell membrane</location>
        <topology evidence="1 12">Multi-pass membrane protein</topology>
    </subcellularLocation>
</comment>
<dbReference type="PANTHER" id="PTHR26452">
    <property type="entry name" value="OLFACTORY RECEPTOR"/>
    <property type="match status" value="1"/>
</dbReference>
<dbReference type="PRINTS" id="PR00237">
    <property type="entry name" value="GPCRRHODOPSN"/>
</dbReference>
<evidence type="ECO:0000259" key="13">
    <source>
        <dbReference type="PROSITE" id="PS50262"/>
    </source>
</evidence>
<dbReference type="Pfam" id="PF13853">
    <property type="entry name" value="7tm_4"/>
    <property type="match status" value="1"/>
</dbReference>
<dbReference type="GO" id="GO:0004930">
    <property type="term" value="F:G protein-coupled receptor activity"/>
    <property type="evidence" value="ECO:0007669"/>
    <property type="project" value="UniProtKB-KW"/>
</dbReference>
<evidence type="ECO:0000256" key="9">
    <source>
        <dbReference type="ARBA" id="ARBA00023170"/>
    </source>
</evidence>
<feature type="transmembrane region" description="Helical" evidence="12">
    <location>
        <begin position="31"/>
        <end position="53"/>
    </location>
</feature>
<dbReference type="InterPro" id="IPR000725">
    <property type="entry name" value="Olfact_rcpt"/>
</dbReference>
<dbReference type="PROSITE" id="PS50262">
    <property type="entry name" value="G_PROTEIN_RECEP_F1_2"/>
    <property type="match status" value="1"/>
</dbReference>
<dbReference type="CDD" id="cd15915">
    <property type="entry name" value="7tmA_OR12D-like"/>
    <property type="match status" value="1"/>
</dbReference>
<feature type="transmembrane region" description="Helical" evidence="12">
    <location>
        <begin position="243"/>
        <end position="266"/>
    </location>
</feature>
<accession>A0A1L8FBH2</accession>
<feature type="transmembrane region" description="Helical" evidence="12">
    <location>
        <begin position="65"/>
        <end position="84"/>
    </location>
</feature>
<keyword evidence="6 12" id="KW-1133">Transmembrane helix</keyword>
<feature type="transmembrane region" description="Helical" evidence="12">
    <location>
        <begin position="104"/>
        <end position="126"/>
    </location>
</feature>
<evidence type="ECO:0000256" key="8">
    <source>
        <dbReference type="ARBA" id="ARBA00023136"/>
    </source>
</evidence>
<dbReference type="GeneID" id="108699015"/>
<keyword evidence="5 12" id="KW-0552">Olfaction</keyword>
<keyword evidence="4 11" id="KW-0812">Transmembrane</keyword>
<dbReference type="FunFam" id="1.20.1070.10:FF:000001">
    <property type="entry name" value="Olfactory receptor"/>
    <property type="match status" value="1"/>
</dbReference>